<keyword evidence="5" id="KW-0676">Redox-active center</keyword>
<dbReference type="InterPro" id="IPR036249">
    <property type="entry name" value="Thioredoxin-like_sf"/>
</dbReference>
<dbReference type="EMBL" id="CP030032">
    <property type="protein sequence ID" value="AWV90553.1"/>
    <property type="molecule type" value="Genomic_DNA"/>
</dbReference>
<dbReference type="Gene3D" id="3.40.30.10">
    <property type="entry name" value="Glutaredoxin"/>
    <property type="match status" value="3"/>
</dbReference>
<proteinExistence type="inferred from homology"/>
<keyword evidence="7" id="KW-1133">Transmembrane helix</keyword>
<evidence type="ECO:0000256" key="2">
    <source>
        <dbReference type="ARBA" id="ARBA00022729"/>
    </source>
</evidence>
<keyword evidence="2" id="KW-0732">Signal</keyword>
<evidence type="ECO:0000256" key="7">
    <source>
        <dbReference type="SAM" id="Phobius"/>
    </source>
</evidence>
<keyword evidence="7" id="KW-0472">Membrane</keyword>
<name>A0A2Z4FNN4_9DELT</name>
<sequence length="688" mass="74838">MASGRTPFERNFKIMAQENSGNPTARLLVIVVVALIAFAGGFFVSNMTNKSGNAGDSGSAAVAPSPSGERGTEGDGTALPIGDSFILGKESALVTVVEFSDFQCPFCARGATTMEQLQKKYPDDVKVVFKHYPLPMHPQATPASYAAIAAGNQGKFWEMHDWLFKNQKEIRNHGDDMKEWAGGHAKTLGLDIEKFNKDFDDPKTHQIVKDDMELGGKVAVRGTPHFFVNGERVVGAKPLAAFEEIVEAHLKEAKSLMKGGVARADVYGKMVAKNFDGGKADNKPSAAKPAGPSVEFIPVESNDPVFGNTKDPLVTIVEFSDFQCPFCSKVVPTVKQIKEEYGNEVRFVFKQLPLAMHAEAKPAARASLAADRQGKFWEMHDLLFEKHREFKSKSADFEGYAAGLAEQLGLNVAKFKKDYNDPAIAAQVERDLKLAGKVGARGTPNFWINGVNLRGAQPFPSFKAEIDKQIKLAKELKASKKLSGDDLYKALVEKNKASAPKAPAAPAAPAAKVDVKDLALGNAPILGPKNAPVTIVEYSDFECPYCKRGDASLKEAIADYDGKVKVAFKHYPLPFHKKAPGASKAAMAAGEQGKFWEMHDLLFENQRNLGSDDTYIGYAEKLGLNVEKFKKDLKNPEYQKIIDADMAQGSKVGVRGTPAFFINGERLVGAQPASKFKEAIDRALKEAK</sequence>
<dbReference type="SUPFAM" id="SSF52833">
    <property type="entry name" value="Thioredoxin-like"/>
    <property type="match status" value="3"/>
</dbReference>
<dbReference type="PROSITE" id="PS51352">
    <property type="entry name" value="THIOREDOXIN_2"/>
    <property type="match status" value="3"/>
</dbReference>
<dbReference type="Proteomes" id="UP000249799">
    <property type="component" value="Chromosome"/>
</dbReference>
<evidence type="ECO:0000313" key="9">
    <source>
        <dbReference type="Proteomes" id="UP000249799"/>
    </source>
</evidence>
<dbReference type="GO" id="GO:0016491">
    <property type="term" value="F:oxidoreductase activity"/>
    <property type="evidence" value="ECO:0007669"/>
    <property type="project" value="UniProtKB-KW"/>
</dbReference>
<keyword evidence="9" id="KW-1185">Reference proteome</keyword>
<evidence type="ECO:0000256" key="4">
    <source>
        <dbReference type="ARBA" id="ARBA00023157"/>
    </source>
</evidence>
<feature type="transmembrane region" description="Helical" evidence="7">
    <location>
        <begin position="25"/>
        <end position="44"/>
    </location>
</feature>
<comment type="similarity">
    <text evidence="1">Belongs to the thioredoxin family. DsbA subfamily.</text>
</comment>
<dbReference type="PANTHER" id="PTHR13887:SF14">
    <property type="entry name" value="DISULFIDE BOND FORMATION PROTEIN D"/>
    <property type="match status" value="1"/>
</dbReference>
<keyword evidence="7" id="KW-0812">Transmembrane</keyword>
<keyword evidence="3" id="KW-0560">Oxidoreductase</keyword>
<dbReference type="OrthoDB" id="9784686at2"/>
<evidence type="ECO:0000313" key="8">
    <source>
        <dbReference type="EMBL" id="AWV90553.1"/>
    </source>
</evidence>
<dbReference type="Pfam" id="PF13462">
    <property type="entry name" value="Thioredoxin_4"/>
    <property type="match status" value="3"/>
</dbReference>
<dbReference type="InterPro" id="IPR012336">
    <property type="entry name" value="Thioredoxin-like_fold"/>
</dbReference>
<dbReference type="KEGG" id="bsed:DN745_14945"/>
<evidence type="ECO:0000256" key="6">
    <source>
        <dbReference type="SAM" id="MobiDB-lite"/>
    </source>
</evidence>
<dbReference type="PANTHER" id="PTHR13887">
    <property type="entry name" value="GLUTATHIONE S-TRANSFERASE KAPPA"/>
    <property type="match status" value="1"/>
</dbReference>
<feature type="region of interest" description="Disordered" evidence="6">
    <location>
        <begin position="53"/>
        <end position="75"/>
    </location>
</feature>
<gene>
    <name evidence="8" type="ORF">DN745_14945</name>
</gene>
<feature type="compositionally biased region" description="Low complexity" evidence="6">
    <location>
        <begin position="54"/>
        <end position="68"/>
    </location>
</feature>
<dbReference type="AlphaFoldDB" id="A0A2Z4FNN4"/>
<protein>
    <submittedName>
        <fullName evidence="8">Thioredoxin</fullName>
    </submittedName>
</protein>
<keyword evidence="4" id="KW-1015">Disulfide bond</keyword>
<evidence type="ECO:0000256" key="3">
    <source>
        <dbReference type="ARBA" id="ARBA00023002"/>
    </source>
</evidence>
<reference evidence="8 9" key="1">
    <citation type="submission" date="2018-06" db="EMBL/GenBank/DDBJ databases">
        <title>Lujinxingia sediminis gen. nov. sp. nov., a new facultative anaerobic member of the class Deltaproteobacteria, and proposal of Lujinxingaceae fam. nov.</title>
        <authorList>
            <person name="Guo L.-Y."/>
            <person name="Li C.-M."/>
            <person name="Wang S."/>
            <person name="Du Z.-J."/>
        </authorList>
    </citation>
    <scope>NUCLEOTIDE SEQUENCE [LARGE SCALE GENOMIC DNA]</scope>
    <source>
        <strain evidence="8 9">FA350</strain>
    </source>
</reference>
<dbReference type="InterPro" id="IPR013766">
    <property type="entry name" value="Thioredoxin_domain"/>
</dbReference>
<organism evidence="8 9">
    <name type="scientific">Bradymonas sediminis</name>
    <dbReference type="NCBI Taxonomy" id="1548548"/>
    <lineage>
        <taxon>Bacteria</taxon>
        <taxon>Deltaproteobacteria</taxon>
        <taxon>Bradymonadales</taxon>
        <taxon>Bradymonadaceae</taxon>
        <taxon>Bradymonas</taxon>
    </lineage>
</organism>
<evidence type="ECO:0000256" key="5">
    <source>
        <dbReference type="ARBA" id="ARBA00023284"/>
    </source>
</evidence>
<evidence type="ECO:0000256" key="1">
    <source>
        <dbReference type="ARBA" id="ARBA00005791"/>
    </source>
</evidence>
<accession>A0A2Z4FNN4</accession>